<gene>
    <name evidence="2" type="ORF">H8S76_27135</name>
</gene>
<keyword evidence="2" id="KW-0378">Hydrolase</keyword>
<dbReference type="Pfam" id="PF00561">
    <property type="entry name" value="Abhydrolase_1"/>
    <property type="match status" value="1"/>
</dbReference>
<dbReference type="InterPro" id="IPR000073">
    <property type="entry name" value="AB_hydrolase_1"/>
</dbReference>
<comment type="caution">
    <text evidence="2">The sequence shown here is derived from an EMBL/GenBank/DDBJ whole genome shotgun (WGS) entry which is preliminary data.</text>
</comment>
<dbReference type="SUPFAM" id="SSF53474">
    <property type="entry name" value="alpha/beta-Hydrolases"/>
    <property type="match status" value="1"/>
</dbReference>
<evidence type="ECO:0000313" key="3">
    <source>
        <dbReference type="Proteomes" id="UP000654573"/>
    </source>
</evidence>
<dbReference type="PANTHER" id="PTHR43798:SF33">
    <property type="entry name" value="HYDROLASE, PUTATIVE (AFU_ORTHOLOGUE AFUA_2G14860)-RELATED"/>
    <property type="match status" value="1"/>
</dbReference>
<protein>
    <submittedName>
        <fullName evidence="2">Alpha/beta hydrolase</fullName>
    </submittedName>
</protein>
<dbReference type="PRINTS" id="PR00111">
    <property type="entry name" value="ABHYDROLASE"/>
</dbReference>
<sequence length="306" mass="33828">MIIYVTGGILLVLAVYLIVQGIRCSIAVKASKERLAAYGAQTAILSYGNMSYVDTGEGETILSVHGIFGGYDQAYDTCIDFNSDYRIIAPSRFGYLGSDILGDGTPAEQAKAYVELLDKLEIDKVYLLATSAGGSVAIRFALDYPERTKGLILYCSAMPYIEKPEKYMEYAGPPAFLCNDYAMFLFSPLFSPVMGMKPSTIYSMIPCGSRKNGVILDASVTNSDMARNFDSYPIEDLQVPTLIFQAKDDKLINYADTENAVKRFPNCTFLSFENGGHLMVGHEKEIKEAVFNFTKTENFKNGILRK</sequence>
<name>A0ABR7FKZ7_9FIRM</name>
<dbReference type="Proteomes" id="UP000654573">
    <property type="component" value="Unassembled WGS sequence"/>
</dbReference>
<dbReference type="Gene3D" id="3.40.50.1820">
    <property type="entry name" value="alpha/beta hydrolase"/>
    <property type="match status" value="1"/>
</dbReference>
<feature type="domain" description="AB hydrolase-1" evidence="1">
    <location>
        <begin position="60"/>
        <end position="166"/>
    </location>
</feature>
<dbReference type="EMBL" id="JACOOU010000023">
    <property type="protein sequence ID" value="MBC5675887.1"/>
    <property type="molecule type" value="Genomic_DNA"/>
</dbReference>
<evidence type="ECO:0000313" key="2">
    <source>
        <dbReference type="EMBL" id="MBC5675887.1"/>
    </source>
</evidence>
<accession>A0ABR7FKZ7</accession>
<dbReference type="InterPro" id="IPR029058">
    <property type="entry name" value="AB_hydrolase_fold"/>
</dbReference>
<reference evidence="2 3" key="1">
    <citation type="submission" date="2020-08" db="EMBL/GenBank/DDBJ databases">
        <title>Genome public.</title>
        <authorList>
            <person name="Liu C."/>
            <person name="Sun Q."/>
        </authorList>
    </citation>
    <scope>NUCLEOTIDE SEQUENCE [LARGE SCALE GENOMIC DNA]</scope>
    <source>
        <strain evidence="2 3">NSJ-34</strain>
    </source>
</reference>
<dbReference type="InterPro" id="IPR050266">
    <property type="entry name" value="AB_hydrolase_sf"/>
</dbReference>
<keyword evidence="3" id="KW-1185">Reference proteome</keyword>
<organism evidence="2 3">
    <name type="scientific">Blautia celeris</name>
    <dbReference type="NCBI Taxonomy" id="2763026"/>
    <lineage>
        <taxon>Bacteria</taxon>
        <taxon>Bacillati</taxon>
        <taxon>Bacillota</taxon>
        <taxon>Clostridia</taxon>
        <taxon>Lachnospirales</taxon>
        <taxon>Lachnospiraceae</taxon>
        <taxon>Blautia</taxon>
    </lineage>
</organism>
<dbReference type="GO" id="GO:0016787">
    <property type="term" value="F:hydrolase activity"/>
    <property type="evidence" value="ECO:0007669"/>
    <property type="project" value="UniProtKB-KW"/>
</dbReference>
<evidence type="ECO:0000259" key="1">
    <source>
        <dbReference type="Pfam" id="PF00561"/>
    </source>
</evidence>
<proteinExistence type="predicted"/>
<dbReference type="PANTHER" id="PTHR43798">
    <property type="entry name" value="MONOACYLGLYCEROL LIPASE"/>
    <property type="match status" value="1"/>
</dbReference>